<dbReference type="PANTHER" id="PTHR35529">
    <property type="entry name" value="MANGANESE EFFLUX PUMP MNTP-RELATED"/>
    <property type="match status" value="1"/>
</dbReference>
<name>A0A926EFY6_9FIRM</name>
<protein>
    <submittedName>
        <fullName evidence="6">Manganese efflux pump</fullName>
    </submittedName>
</protein>
<feature type="transmembrane region" description="Helical" evidence="5">
    <location>
        <begin position="28"/>
        <end position="52"/>
    </location>
</feature>
<evidence type="ECO:0000256" key="4">
    <source>
        <dbReference type="ARBA" id="ARBA00023136"/>
    </source>
</evidence>
<dbReference type="InterPro" id="IPR003810">
    <property type="entry name" value="Mntp/YtaF"/>
</dbReference>
<dbReference type="AlphaFoldDB" id="A0A926EFY6"/>
<dbReference type="Proteomes" id="UP000660861">
    <property type="component" value="Unassembled WGS sequence"/>
</dbReference>
<comment type="caution">
    <text evidence="6">The sequence shown here is derived from an EMBL/GenBank/DDBJ whole genome shotgun (WGS) entry which is preliminary data.</text>
</comment>
<dbReference type="EMBL" id="JACRTC010000007">
    <property type="protein sequence ID" value="MBC8571121.1"/>
    <property type="molecule type" value="Genomic_DNA"/>
</dbReference>
<keyword evidence="7" id="KW-1185">Reference proteome</keyword>
<keyword evidence="4 5" id="KW-0472">Membrane</keyword>
<keyword evidence="2 5" id="KW-0812">Transmembrane</keyword>
<evidence type="ECO:0000256" key="1">
    <source>
        <dbReference type="ARBA" id="ARBA00022475"/>
    </source>
</evidence>
<feature type="transmembrane region" description="Helical" evidence="5">
    <location>
        <begin position="186"/>
        <end position="202"/>
    </location>
</feature>
<dbReference type="PANTHER" id="PTHR35529:SF2">
    <property type="entry name" value="SPORULATION PROTEIN YTAF-RELATED"/>
    <property type="match status" value="1"/>
</dbReference>
<feature type="transmembrane region" description="Helical" evidence="5">
    <location>
        <begin position="153"/>
        <end position="174"/>
    </location>
</feature>
<evidence type="ECO:0000256" key="3">
    <source>
        <dbReference type="ARBA" id="ARBA00022989"/>
    </source>
</evidence>
<keyword evidence="3 5" id="KW-1133">Transmembrane helix</keyword>
<proteinExistence type="predicted"/>
<dbReference type="RefSeq" id="WP_262398211.1">
    <property type="nucleotide sequence ID" value="NZ_JACRTC010000007.1"/>
</dbReference>
<accession>A0A926EFY6</accession>
<evidence type="ECO:0000256" key="5">
    <source>
        <dbReference type="SAM" id="Phobius"/>
    </source>
</evidence>
<sequence length="203" mass="21641">MVLLVLALSTDALIASLAYGTNNIRITALPAAVISLVGSGFLVLSLVAAGVVRLFISPAVCVGISFGLLFFIGFASFFQGLFKNYLRRRRGQKQVRFEMQGVQFVLDIFLDETKADSDDSKDLSVRESLYLGLALSVDSLASGLGSGLTAINVPLTVAIYAAVQFLVVMGGFSLGKKLRGKAAPDLSWLGGLLLIILAFTRLF</sequence>
<organism evidence="6 7">
    <name type="scientific">Zongyangia hominis</name>
    <dbReference type="NCBI Taxonomy" id="2763677"/>
    <lineage>
        <taxon>Bacteria</taxon>
        <taxon>Bacillati</taxon>
        <taxon>Bacillota</taxon>
        <taxon>Clostridia</taxon>
        <taxon>Eubacteriales</taxon>
        <taxon>Oscillospiraceae</taxon>
        <taxon>Zongyangia</taxon>
    </lineage>
</organism>
<evidence type="ECO:0000313" key="6">
    <source>
        <dbReference type="EMBL" id="MBC8571121.1"/>
    </source>
</evidence>
<evidence type="ECO:0000313" key="7">
    <source>
        <dbReference type="Proteomes" id="UP000660861"/>
    </source>
</evidence>
<evidence type="ECO:0000256" key="2">
    <source>
        <dbReference type="ARBA" id="ARBA00022692"/>
    </source>
</evidence>
<dbReference type="Pfam" id="PF02659">
    <property type="entry name" value="Mntp"/>
    <property type="match status" value="1"/>
</dbReference>
<keyword evidence="1" id="KW-1003">Cell membrane</keyword>
<reference evidence="6" key="1">
    <citation type="submission" date="2020-08" db="EMBL/GenBank/DDBJ databases">
        <title>Genome public.</title>
        <authorList>
            <person name="Liu C."/>
            <person name="Sun Q."/>
        </authorList>
    </citation>
    <scope>NUCLEOTIDE SEQUENCE</scope>
    <source>
        <strain evidence="6">NSJ-54</strain>
    </source>
</reference>
<feature type="transmembrane region" description="Helical" evidence="5">
    <location>
        <begin position="59"/>
        <end position="82"/>
    </location>
</feature>
<gene>
    <name evidence="6" type="ORF">H8709_09825</name>
</gene>